<dbReference type="Gene3D" id="6.10.250.1710">
    <property type="match status" value="1"/>
</dbReference>
<evidence type="ECO:0000256" key="1">
    <source>
        <dbReference type="ARBA" id="ARBA00004608"/>
    </source>
</evidence>
<dbReference type="GO" id="GO:0015031">
    <property type="term" value="P:protein transport"/>
    <property type="evidence" value="ECO:0007669"/>
    <property type="project" value="UniProtKB-KW"/>
</dbReference>
<keyword evidence="5" id="KW-0653">Protein transport</keyword>
<protein>
    <submittedName>
        <fullName evidence="8">Snf7</fullName>
    </submittedName>
</protein>
<feature type="compositionally biased region" description="Low complexity" evidence="7">
    <location>
        <begin position="1"/>
        <end position="16"/>
    </location>
</feature>
<proteinExistence type="inferred from homology"/>
<dbReference type="EMBL" id="JAECZO010000197">
    <property type="protein sequence ID" value="KAK7198996.1"/>
    <property type="molecule type" value="Genomic_DNA"/>
</dbReference>
<dbReference type="GO" id="GO:0006900">
    <property type="term" value="P:vesicle budding from membrane"/>
    <property type="evidence" value="ECO:0007669"/>
    <property type="project" value="TreeGrafter"/>
</dbReference>
<organism evidence="8 9">
    <name type="scientific">Novymonas esmeraldas</name>
    <dbReference type="NCBI Taxonomy" id="1808958"/>
    <lineage>
        <taxon>Eukaryota</taxon>
        <taxon>Discoba</taxon>
        <taxon>Euglenozoa</taxon>
        <taxon>Kinetoplastea</taxon>
        <taxon>Metakinetoplastina</taxon>
        <taxon>Trypanosomatida</taxon>
        <taxon>Trypanosomatidae</taxon>
        <taxon>Novymonas</taxon>
    </lineage>
</organism>
<dbReference type="InterPro" id="IPR005024">
    <property type="entry name" value="Snf7_fam"/>
</dbReference>
<evidence type="ECO:0000256" key="7">
    <source>
        <dbReference type="SAM" id="MobiDB-lite"/>
    </source>
</evidence>
<feature type="region of interest" description="Disordered" evidence="7">
    <location>
        <begin position="177"/>
        <end position="223"/>
    </location>
</feature>
<keyword evidence="6" id="KW-0472">Membrane</keyword>
<comment type="caution">
    <text evidence="8">The sequence shown here is derived from an EMBL/GenBank/DDBJ whole genome shotgun (WGS) entry which is preliminary data.</text>
</comment>
<dbReference type="Proteomes" id="UP001430356">
    <property type="component" value="Unassembled WGS sequence"/>
</dbReference>
<dbReference type="GO" id="GO:0032511">
    <property type="term" value="P:late endosome to vacuole transport via multivesicular body sorting pathway"/>
    <property type="evidence" value="ECO:0007669"/>
    <property type="project" value="TreeGrafter"/>
</dbReference>
<name>A0AAW0EZT7_9TRYP</name>
<dbReference type="PANTHER" id="PTHR22761:SF5">
    <property type="entry name" value="CHARGED MULTIVESICULAR BODY PROTEIN 6"/>
    <property type="match status" value="1"/>
</dbReference>
<comment type="similarity">
    <text evidence="2">Belongs to the SNF7 family.</text>
</comment>
<accession>A0AAW0EZT7</accession>
<sequence length="223" mass="25134">MGTSSSKSKPTKQSQPAERPQKSEITPSDKARLQLKLQRDNLQAAVRKYERVATLEHEKAREFMRAGNKRKALYCLKREKAQESQITTVTDMLDNVQCLINTVEFAQIQGEVVAAMRDGKSELDNLNKLLNIDDIERLMDETSESIEEANQINAVLSQPLAGVPDDDELLRELERSMGTKKVDQNLPNLPVPTHPVTRRDSSQKSKEDAGEENETSEPAREYA</sequence>
<keyword evidence="9" id="KW-1185">Reference proteome</keyword>
<keyword evidence="3" id="KW-0813">Transport</keyword>
<evidence type="ECO:0000256" key="6">
    <source>
        <dbReference type="ARBA" id="ARBA00023136"/>
    </source>
</evidence>
<dbReference type="GO" id="GO:0000815">
    <property type="term" value="C:ESCRT III complex"/>
    <property type="evidence" value="ECO:0007669"/>
    <property type="project" value="TreeGrafter"/>
</dbReference>
<dbReference type="GO" id="GO:0005771">
    <property type="term" value="C:multivesicular body"/>
    <property type="evidence" value="ECO:0007669"/>
    <property type="project" value="TreeGrafter"/>
</dbReference>
<dbReference type="Pfam" id="PF03357">
    <property type="entry name" value="Snf7"/>
    <property type="match status" value="1"/>
</dbReference>
<evidence type="ECO:0000256" key="5">
    <source>
        <dbReference type="ARBA" id="ARBA00022927"/>
    </source>
</evidence>
<feature type="compositionally biased region" description="Basic and acidic residues" evidence="7">
    <location>
        <begin position="197"/>
        <end position="208"/>
    </location>
</feature>
<evidence type="ECO:0000256" key="4">
    <source>
        <dbReference type="ARBA" id="ARBA00022753"/>
    </source>
</evidence>
<dbReference type="PANTHER" id="PTHR22761">
    <property type="entry name" value="CHARGED MULTIVESICULAR BODY PROTEIN"/>
    <property type="match status" value="1"/>
</dbReference>
<evidence type="ECO:0000256" key="3">
    <source>
        <dbReference type="ARBA" id="ARBA00022448"/>
    </source>
</evidence>
<evidence type="ECO:0000313" key="8">
    <source>
        <dbReference type="EMBL" id="KAK7198996.1"/>
    </source>
</evidence>
<keyword evidence="4" id="KW-0967">Endosome</keyword>
<dbReference type="Gene3D" id="1.10.287.1060">
    <property type="entry name" value="ESAT-6-like"/>
    <property type="match status" value="1"/>
</dbReference>
<evidence type="ECO:0000256" key="2">
    <source>
        <dbReference type="ARBA" id="ARBA00006190"/>
    </source>
</evidence>
<gene>
    <name evidence="8" type="ORF">NESM_000867300</name>
</gene>
<feature type="compositionally biased region" description="Basic and acidic residues" evidence="7">
    <location>
        <begin position="19"/>
        <end position="30"/>
    </location>
</feature>
<feature type="region of interest" description="Disordered" evidence="7">
    <location>
        <begin position="1"/>
        <end position="30"/>
    </location>
</feature>
<comment type="subcellular location">
    <subcellularLocation>
        <location evidence="1">Endosome membrane</location>
    </subcellularLocation>
</comment>
<reference evidence="8 9" key="1">
    <citation type="journal article" date="2021" name="MBio">
        <title>A New Model Trypanosomatid, Novymonas esmeraldas: Genomic Perception of Its 'Candidatus Pandoraea novymonadis' Endosymbiont.</title>
        <authorList>
            <person name="Zakharova A."/>
            <person name="Saura A."/>
            <person name="Butenko A."/>
            <person name="Podesvova L."/>
            <person name="Warmusova S."/>
            <person name="Kostygov A.Y."/>
            <person name="Nenarokova A."/>
            <person name="Lukes J."/>
            <person name="Opperdoes F.R."/>
            <person name="Yurchenko V."/>
        </authorList>
    </citation>
    <scope>NUCLEOTIDE SEQUENCE [LARGE SCALE GENOMIC DNA]</scope>
    <source>
        <strain evidence="8 9">E262AT.01</strain>
    </source>
</reference>
<evidence type="ECO:0000313" key="9">
    <source>
        <dbReference type="Proteomes" id="UP001430356"/>
    </source>
</evidence>
<dbReference type="AlphaFoldDB" id="A0AAW0EZT7"/>